<evidence type="ECO:0000313" key="1">
    <source>
        <dbReference type="EMBL" id="CAF1582090.1"/>
    </source>
</evidence>
<accession>A0A815ZDD8</accession>
<dbReference type="EMBL" id="CAJNOU010019232">
    <property type="protein sequence ID" value="CAF1582090.1"/>
    <property type="molecule type" value="Genomic_DNA"/>
</dbReference>
<organism evidence="1 2">
    <name type="scientific">Rotaria sordida</name>
    <dbReference type="NCBI Taxonomy" id="392033"/>
    <lineage>
        <taxon>Eukaryota</taxon>
        <taxon>Metazoa</taxon>
        <taxon>Spiralia</taxon>
        <taxon>Gnathifera</taxon>
        <taxon>Rotifera</taxon>
        <taxon>Eurotatoria</taxon>
        <taxon>Bdelloidea</taxon>
        <taxon>Philodinida</taxon>
        <taxon>Philodinidae</taxon>
        <taxon>Rotaria</taxon>
    </lineage>
</organism>
<reference evidence="1" key="1">
    <citation type="submission" date="2021-02" db="EMBL/GenBank/DDBJ databases">
        <authorList>
            <person name="Nowell W R."/>
        </authorList>
    </citation>
    <scope>NUCLEOTIDE SEQUENCE</scope>
</reference>
<dbReference type="AlphaFoldDB" id="A0A815ZDD8"/>
<evidence type="ECO:0000313" key="2">
    <source>
        <dbReference type="Proteomes" id="UP000663889"/>
    </source>
</evidence>
<feature type="non-terminal residue" evidence="1">
    <location>
        <position position="1"/>
    </location>
</feature>
<name>A0A815ZDD8_9BILA</name>
<protein>
    <submittedName>
        <fullName evidence="1">Uncharacterized protein</fullName>
    </submittedName>
</protein>
<gene>
    <name evidence="1" type="ORF">SEV965_LOCUS39913</name>
</gene>
<sequence length="75" mass="8849">KFTVPKYKSPYSNLQLECKGRACAKCGECRDWFWRPDGKYRKKYTKRDDATCCIDGRRRVNVPDRSGDFYGREDG</sequence>
<comment type="caution">
    <text evidence="1">The sequence shown here is derived from an EMBL/GenBank/DDBJ whole genome shotgun (WGS) entry which is preliminary data.</text>
</comment>
<dbReference type="Proteomes" id="UP000663889">
    <property type="component" value="Unassembled WGS sequence"/>
</dbReference>
<proteinExistence type="predicted"/>